<dbReference type="EMBL" id="MRCE01000026">
    <property type="protein sequence ID" value="OKH33808.1"/>
    <property type="molecule type" value="Genomic_DNA"/>
</dbReference>
<comment type="caution">
    <text evidence="2">The sequence shown here is derived from an EMBL/GenBank/DDBJ whole genome shotgun (WGS) entry which is preliminary data.</text>
</comment>
<dbReference type="InterPro" id="IPR032047">
    <property type="entry name" value="ResT/TelK_cat"/>
</dbReference>
<name>A0A1U7IB19_9CYAN</name>
<organism evidence="2 3">
    <name type="scientific">[Phormidium ambiguum] IAM M-71</name>
    <dbReference type="NCBI Taxonomy" id="454136"/>
    <lineage>
        <taxon>Bacteria</taxon>
        <taxon>Bacillati</taxon>
        <taxon>Cyanobacteriota</taxon>
        <taxon>Cyanophyceae</taxon>
        <taxon>Oscillatoriophycideae</taxon>
        <taxon>Aerosakkonematales</taxon>
        <taxon>Aerosakkonemataceae</taxon>
        <taxon>Floridanema</taxon>
    </lineage>
</organism>
<accession>A0A1U7IB19</accession>
<dbReference type="InterPro" id="IPR038280">
    <property type="entry name" value="ResT/TelK_cat_sf"/>
</dbReference>
<evidence type="ECO:0000259" key="1">
    <source>
        <dbReference type="Pfam" id="PF16684"/>
    </source>
</evidence>
<dbReference type="Proteomes" id="UP000185860">
    <property type="component" value="Unassembled WGS sequence"/>
</dbReference>
<feature type="domain" description="Telomere resolvase ResT/TelK catalytic" evidence="1">
    <location>
        <begin position="245"/>
        <end position="453"/>
    </location>
</feature>
<dbReference type="RefSeq" id="WP_073595667.1">
    <property type="nucleotide sequence ID" value="NZ_MRCE01000026.1"/>
</dbReference>
<dbReference type="STRING" id="454136.NIES2119_22120"/>
<dbReference type="Pfam" id="PF16684">
    <property type="entry name" value="ResT-TelK_cat"/>
    <property type="match status" value="1"/>
</dbReference>
<reference evidence="2 3" key="1">
    <citation type="submission" date="2016-11" db="EMBL/GenBank/DDBJ databases">
        <title>Draft Genome Sequences of Nine Cyanobacterial Strains from Diverse Habitats.</title>
        <authorList>
            <person name="Zhu T."/>
            <person name="Hou S."/>
            <person name="Lu X."/>
            <person name="Hess W.R."/>
        </authorList>
    </citation>
    <scope>NUCLEOTIDE SEQUENCE [LARGE SCALE GENOMIC DNA]</scope>
    <source>
        <strain evidence="2 3">IAM M-71</strain>
    </source>
</reference>
<dbReference type="Gene3D" id="1.10.443.30">
    <property type="entry name" value="Telomere resolvase"/>
    <property type="match status" value="1"/>
</dbReference>
<proteinExistence type="predicted"/>
<evidence type="ECO:0000313" key="3">
    <source>
        <dbReference type="Proteomes" id="UP000185860"/>
    </source>
</evidence>
<protein>
    <recommendedName>
        <fullName evidence="1">Telomere resolvase ResT/TelK catalytic domain-containing protein</fullName>
    </recommendedName>
</protein>
<sequence length="483" mass="56271">MSLPASEQAKQREKIAQYSKEDLEDLTLKALQKLSNGVIPNATRKRKTELINELLESTKAERVLVNVIPNVPLEVISIDDELLNERAENLGNEKLVEWTHKFYQELHAWIESKQQKDGKWDDSVYGDIAGFAYRIVHYLNNYDGNQQNQQLSFLTKLRYRTHIINLIAEFIENERDQGSFYADKLSSCLVMLKRQVKIQLADVSEQKKGLQERRIAQRKKQKEIISFKQLYDFAVTTLNRIDEYKARDWKRVSVALAIVTGRRLAEIHRSATMFEVITDRDIELILNGEYGEFVKESLQNLQARFSEEFIKKSHVKFTGQLKAKGDADEYFAEYPMYLIPVLIEANLIVKAHQWLKDNGKTVADFDKKDGRFKSEERVKIELRNKGDAAHRRYSGDLSDFMKILKKRWNITHDFFTYKGLRAVYSHVCNQVFNNNDTDNELYLAQILGHGRGELLKHDDIIDTLTPQSYKSDFQVVDVDCVFN</sequence>
<gene>
    <name evidence="2" type="ORF">NIES2119_22120</name>
</gene>
<dbReference type="AlphaFoldDB" id="A0A1U7IB19"/>
<evidence type="ECO:0000313" key="2">
    <source>
        <dbReference type="EMBL" id="OKH33808.1"/>
    </source>
</evidence>